<gene>
    <name evidence="3" type="primary">tmcAL</name>
    <name evidence="4" type="ORF">CYL18_11345</name>
</gene>
<sequence length="401" mass="45531">MKAAGLVVEYNPFHNGHQYHLDQSLARTKADIAVGVMSGNFLQRGEPALVNKWARTKMALKAGVDLIVELPFVHAVQKAEYFSEAAILLLEELQCEWVCFGSEKGEIEPFTNTYALLAEHADLIDQQAKTFMNAGHSYPKAMALAYAELKKNYPDMLTLDQPNNILGFHYVSAILKNKLSIKPITIQRTGSGYHDAALPKDSIASATAIRKEITADGSLKDVARFLPGASYDVLRDYQEEMRLWHTWDLYWPYVKLKLLTTSPSALKDIYEMKEGLENRLVTAAQTSATFLEFMQKVKTKRYTWTRLQRLLTYLLMNITNDDIPHTLKPTYIRVLGFSQKGREYMQSLKKEKGHLLLTRPAAANDPILSIEQRAANVHASILPAEMWQKVQKREYQPPVII</sequence>
<dbReference type="GO" id="GO:0005737">
    <property type="term" value="C:cytoplasm"/>
    <property type="evidence" value="ECO:0007669"/>
    <property type="project" value="UniProtKB-SubCell"/>
</dbReference>
<keyword evidence="3" id="KW-0694">RNA-binding</keyword>
<keyword evidence="3" id="KW-0820">tRNA-binding</keyword>
<evidence type="ECO:0000313" key="5">
    <source>
        <dbReference type="Proteomes" id="UP000239663"/>
    </source>
</evidence>
<comment type="catalytic activity">
    <reaction evidence="3">
        <text>cytidine(34) in elongator tRNA(Met) + acetate + ATP = N(4)-acetylcytidine(34) in elongator tRNA(Met) + AMP + diphosphate</text>
        <dbReference type="Rhea" id="RHEA:58144"/>
        <dbReference type="Rhea" id="RHEA-COMP:10693"/>
        <dbReference type="Rhea" id="RHEA-COMP:10694"/>
        <dbReference type="ChEBI" id="CHEBI:30089"/>
        <dbReference type="ChEBI" id="CHEBI:30616"/>
        <dbReference type="ChEBI" id="CHEBI:33019"/>
        <dbReference type="ChEBI" id="CHEBI:74900"/>
        <dbReference type="ChEBI" id="CHEBI:82748"/>
        <dbReference type="ChEBI" id="CHEBI:456215"/>
    </reaction>
</comment>
<keyword evidence="4" id="KW-0808">Transferase</keyword>
<dbReference type="InterPro" id="IPR014729">
    <property type="entry name" value="Rossmann-like_a/b/a_fold"/>
</dbReference>
<evidence type="ECO:0000256" key="3">
    <source>
        <dbReference type="HAMAP-Rule" id="MF_01539"/>
    </source>
</evidence>
<keyword evidence="1 3" id="KW-0436">Ligase</keyword>
<dbReference type="NCBIfam" id="NF010191">
    <property type="entry name" value="PRK13670.1"/>
    <property type="match status" value="1"/>
</dbReference>
<keyword evidence="3" id="KW-0547">Nucleotide-binding</keyword>
<proteinExistence type="inferred from homology"/>
<dbReference type="GO" id="GO:0000049">
    <property type="term" value="F:tRNA binding"/>
    <property type="evidence" value="ECO:0007669"/>
    <property type="project" value="UniProtKB-KW"/>
</dbReference>
<dbReference type="Gene3D" id="3.40.50.620">
    <property type="entry name" value="HUPs"/>
    <property type="match status" value="1"/>
</dbReference>
<dbReference type="GO" id="GO:0016740">
    <property type="term" value="F:transferase activity"/>
    <property type="evidence" value="ECO:0007669"/>
    <property type="project" value="UniProtKB-KW"/>
</dbReference>
<dbReference type="RefSeq" id="WP_104849631.1">
    <property type="nucleotide sequence ID" value="NZ_PKOZ01000006.1"/>
</dbReference>
<name>A0A2S7MYU5_9BACI</name>
<dbReference type="PANTHER" id="PTHR37825">
    <property type="entry name" value="TRNA(MET) CYTIDINE ACETATE LIGASE"/>
    <property type="match status" value="1"/>
</dbReference>
<dbReference type="InterPro" id="IPR008513">
    <property type="entry name" value="tRNA(Met)_cyd_acetate_ligase"/>
</dbReference>
<feature type="binding site" evidence="3">
    <location>
        <position position="101"/>
    </location>
    <ligand>
        <name>ATP</name>
        <dbReference type="ChEBI" id="CHEBI:30616"/>
    </ligand>
</feature>
<organism evidence="4 5">
    <name type="scientific">Pradoshia eiseniae</name>
    <dbReference type="NCBI Taxonomy" id="2064768"/>
    <lineage>
        <taxon>Bacteria</taxon>
        <taxon>Bacillati</taxon>
        <taxon>Bacillota</taxon>
        <taxon>Bacilli</taxon>
        <taxon>Bacillales</taxon>
        <taxon>Bacillaceae</taxon>
        <taxon>Pradoshia</taxon>
    </lineage>
</organism>
<comment type="similarity">
    <text evidence="3">Belongs to the TmcAL family.</text>
</comment>
<dbReference type="GO" id="GO:0006400">
    <property type="term" value="P:tRNA modification"/>
    <property type="evidence" value="ECO:0007669"/>
    <property type="project" value="UniProtKB-UniRule"/>
</dbReference>
<comment type="function">
    <text evidence="3">Catalyzes the formation of N(4)-acetylcytidine (ac(4)C) at the wobble position of elongator tRNA(Met), using acetate and ATP as substrates. First activates an acetate ion to form acetyladenylate (Ac-AMP) and then transfers the acetyl group to tRNA to form ac(4)C34.</text>
</comment>
<dbReference type="EMBL" id="PKOZ01000006">
    <property type="protein sequence ID" value="PQD94925.1"/>
    <property type="molecule type" value="Genomic_DNA"/>
</dbReference>
<keyword evidence="5" id="KW-1185">Reference proteome</keyword>
<keyword evidence="2 3" id="KW-0819">tRNA processing</keyword>
<dbReference type="GO" id="GO:0016879">
    <property type="term" value="F:ligase activity, forming carbon-nitrogen bonds"/>
    <property type="evidence" value="ECO:0007669"/>
    <property type="project" value="UniProtKB-UniRule"/>
</dbReference>
<dbReference type="SUPFAM" id="SSF52374">
    <property type="entry name" value="Nucleotidylyl transferase"/>
    <property type="match status" value="1"/>
</dbReference>
<evidence type="ECO:0000256" key="2">
    <source>
        <dbReference type="ARBA" id="ARBA00022694"/>
    </source>
</evidence>
<dbReference type="HAMAP" id="MF_01539">
    <property type="entry name" value="TmcAL"/>
    <property type="match status" value="1"/>
</dbReference>
<dbReference type="OrthoDB" id="9769796at2"/>
<evidence type="ECO:0000313" key="4">
    <source>
        <dbReference type="EMBL" id="PQD94925.1"/>
    </source>
</evidence>
<protein>
    <recommendedName>
        <fullName evidence="3">tRNA(Met) cytidine acetate ligase</fullName>
        <ecNumber evidence="3">6.3.4.-</ecNumber>
    </recommendedName>
</protein>
<comment type="caution">
    <text evidence="4">The sequence shown here is derived from an EMBL/GenBank/DDBJ whole genome shotgun (WGS) entry which is preliminary data.</text>
</comment>
<comment type="caution">
    <text evidence="3">Lacks conserved residue(s) required for the propagation of feature annotation.</text>
</comment>
<dbReference type="EC" id="6.3.4.-" evidence="3"/>
<comment type="subcellular location">
    <subcellularLocation>
        <location evidence="3">Cytoplasm</location>
    </subcellularLocation>
</comment>
<accession>A0A2S7MYU5</accession>
<feature type="binding site" evidence="3">
    <location>
        <position position="188"/>
    </location>
    <ligand>
        <name>ATP</name>
        <dbReference type="ChEBI" id="CHEBI:30616"/>
    </ligand>
</feature>
<evidence type="ECO:0000256" key="1">
    <source>
        <dbReference type="ARBA" id="ARBA00022598"/>
    </source>
</evidence>
<dbReference type="PANTHER" id="PTHR37825:SF1">
    <property type="entry name" value="TRNA(MET) CYTIDINE ACETATE LIGASE"/>
    <property type="match status" value="1"/>
</dbReference>
<dbReference type="Proteomes" id="UP000239663">
    <property type="component" value="Unassembled WGS sequence"/>
</dbReference>
<dbReference type="GO" id="GO:0005524">
    <property type="term" value="F:ATP binding"/>
    <property type="evidence" value="ECO:0007669"/>
    <property type="project" value="UniProtKB-KW"/>
</dbReference>
<reference evidence="4 5" key="1">
    <citation type="submission" date="2017-12" db="EMBL/GenBank/DDBJ databases">
        <title>Taxonomic description and draft genome of Pradoshia cofamensis Gen. nov., sp. nov., a thermotolerant bacillale isolated from anterior gut of earthworm Eisenia fetida.</title>
        <authorList>
            <person name="Saha T."/>
            <person name="Chakraborty R."/>
        </authorList>
    </citation>
    <scope>NUCLEOTIDE SEQUENCE [LARGE SCALE GENOMIC DNA]</scope>
    <source>
        <strain evidence="4 5">EAG3</strain>
    </source>
</reference>
<keyword evidence="3" id="KW-0067">ATP-binding</keyword>
<feature type="binding site" evidence="3">
    <location>
        <position position="163"/>
    </location>
    <ligand>
        <name>ATP</name>
        <dbReference type="ChEBI" id="CHEBI:30616"/>
    </ligand>
</feature>
<feature type="binding site" evidence="3">
    <location>
        <begin position="7"/>
        <end position="20"/>
    </location>
    <ligand>
        <name>ATP</name>
        <dbReference type="ChEBI" id="CHEBI:30616"/>
    </ligand>
</feature>
<dbReference type="Pfam" id="PF05636">
    <property type="entry name" value="HIGH_NTase1"/>
    <property type="match status" value="1"/>
</dbReference>
<dbReference type="AlphaFoldDB" id="A0A2S7MYU5"/>
<keyword evidence="3" id="KW-0963">Cytoplasm</keyword>